<dbReference type="InterPro" id="IPR049227">
    <property type="entry name" value="DUF6824"/>
</dbReference>
<dbReference type="AlphaFoldDB" id="A0A9N8DDQ2"/>
<comment type="caution">
    <text evidence="3">The sequence shown here is derived from an EMBL/GenBank/DDBJ whole genome shotgun (WGS) entry which is preliminary data.</text>
</comment>
<feature type="domain" description="DUF6824" evidence="2">
    <location>
        <begin position="43"/>
        <end position="123"/>
    </location>
</feature>
<keyword evidence="4" id="KW-1185">Reference proteome</keyword>
<evidence type="ECO:0000313" key="3">
    <source>
        <dbReference type="EMBL" id="CAB9501377.1"/>
    </source>
</evidence>
<organism evidence="3 4">
    <name type="scientific">Seminavis robusta</name>
    <dbReference type="NCBI Taxonomy" id="568900"/>
    <lineage>
        <taxon>Eukaryota</taxon>
        <taxon>Sar</taxon>
        <taxon>Stramenopiles</taxon>
        <taxon>Ochrophyta</taxon>
        <taxon>Bacillariophyta</taxon>
        <taxon>Bacillariophyceae</taxon>
        <taxon>Bacillariophycidae</taxon>
        <taxon>Naviculales</taxon>
        <taxon>Naviculaceae</taxon>
        <taxon>Seminavis</taxon>
    </lineage>
</organism>
<gene>
    <name evidence="3" type="ORF">SEMRO_107_G053780.1</name>
</gene>
<evidence type="ECO:0000313" key="4">
    <source>
        <dbReference type="Proteomes" id="UP001153069"/>
    </source>
</evidence>
<proteinExistence type="predicted"/>
<dbReference type="Pfam" id="PF20710">
    <property type="entry name" value="DUF6824"/>
    <property type="match status" value="1"/>
</dbReference>
<dbReference type="Proteomes" id="UP001153069">
    <property type="component" value="Unassembled WGS sequence"/>
</dbReference>
<evidence type="ECO:0000256" key="1">
    <source>
        <dbReference type="SAM" id="MobiDB-lite"/>
    </source>
</evidence>
<feature type="compositionally biased region" description="Basic and acidic residues" evidence="1">
    <location>
        <begin position="143"/>
        <end position="152"/>
    </location>
</feature>
<feature type="compositionally biased region" description="Polar residues" evidence="1">
    <location>
        <begin position="209"/>
        <end position="232"/>
    </location>
</feature>
<sequence>MSAIKYSFALPKLIPTGSNHSNKSSISDSEAMPQGFAPTQDHVMCGRGKKCYEHNETFRTLVSTRLTEYSAAPSKPEKSRIVSSVFDEVNRRGGFVRQDSKTKVWYSVPEMTAREKISQAFRDCLTAQYKSSKDCRQKKRKQARDELRKSELQWDQAPATKRARPASPPTALKTSDALKQLLMFSKTIANRSSQQQENSNNNTYNNNSMPPLTGTSSSSSACTDIFQNSSPTNKKRSSTIIGMEVPIEIPAFHPVSLLPPSLNRFDSASSVASFGMFDSSEEFMPMSRVSA</sequence>
<feature type="compositionally biased region" description="Low complexity" evidence="1">
    <location>
        <begin position="191"/>
        <end position="208"/>
    </location>
</feature>
<accession>A0A9N8DDQ2</accession>
<dbReference type="EMBL" id="CAICTM010000106">
    <property type="protein sequence ID" value="CAB9501377.1"/>
    <property type="molecule type" value="Genomic_DNA"/>
</dbReference>
<feature type="region of interest" description="Disordered" evidence="1">
    <location>
        <begin position="132"/>
        <end position="172"/>
    </location>
</feature>
<feature type="region of interest" description="Disordered" evidence="1">
    <location>
        <begin position="191"/>
        <end position="237"/>
    </location>
</feature>
<name>A0A9N8DDQ2_9STRA</name>
<evidence type="ECO:0000259" key="2">
    <source>
        <dbReference type="Pfam" id="PF20710"/>
    </source>
</evidence>
<reference evidence="3" key="1">
    <citation type="submission" date="2020-06" db="EMBL/GenBank/DDBJ databases">
        <authorList>
            <consortium name="Plant Systems Biology data submission"/>
        </authorList>
    </citation>
    <scope>NUCLEOTIDE SEQUENCE</scope>
    <source>
        <strain evidence="3">D6</strain>
    </source>
</reference>
<protein>
    <submittedName>
        <fullName evidence="3">Nitrilase family, member 2</fullName>
    </submittedName>
</protein>